<evidence type="ECO:0008006" key="3">
    <source>
        <dbReference type="Google" id="ProtNLM"/>
    </source>
</evidence>
<proteinExistence type="predicted"/>
<dbReference type="RefSeq" id="WP_390252451.1">
    <property type="nucleotide sequence ID" value="NZ_JBHSDT010000008.1"/>
</dbReference>
<protein>
    <recommendedName>
        <fullName evidence="3">Lipid-A-disaccharide synthase</fullName>
    </recommendedName>
</protein>
<dbReference type="Proteomes" id="UP001595882">
    <property type="component" value="Unassembled WGS sequence"/>
</dbReference>
<dbReference type="Gene3D" id="3.40.50.12580">
    <property type="match status" value="1"/>
</dbReference>
<comment type="caution">
    <text evidence="1">The sequence shown here is derived from an EMBL/GenBank/DDBJ whole genome shotgun (WGS) entry which is preliminary data.</text>
</comment>
<name>A0ABV8WWE3_9BACI</name>
<organism evidence="1 2">
    <name type="scientific">Gracilibacillus xinjiangensis</name>
    <dbReference type="NCBI Taxonomy" id="1193282"/>
    <lineage>
        <taxon>Bacteria</taxon>
        <taxon>Bacillati</taxon>
        <taxon>Bacillota</taxon>
        <taxon>Bacilli</taxon>
        <taxon>Bacillales</taxon>
        <taxon>Bacillaceae</taxon>
        <taxon>Gracilibacillus</taxon>
    </lineage>
</organism>
<gene>
    <name evidence="1" type="ORF">ACFOY7_12615</name>
</gene>
<keyword evidence="2" id="KW-1185">Reference proteome</keyword>
<dbReference type="SUPFAM" id="SSF53756">
    <property type="entry name" value="UDP-Glycosyltransferase/glycogen phosphorylase"/>
    <property type="match status" value="1"/>
</dbReference>
<evidence type="ECO:0000313" key="1">
    <source>
        <dbReference type="EMBL" id="MFC4403912.1"/>
    </source>
</evidence>
<reference evidence="2" key="1">
    <citation type="journal article" date="2019" name="Int. J. Syst. Evol. Microbiol.">
        <title>The Global Catalogue of Microorganisms (GCM) 10K type strain sequencing project: providing services to taxonomists for standard genome sequencing and annotation.</title>
        <authorList>
            <consortium name="The Broad Institute Genomics Platform"/>
            <consortium name="The Broad Institute Genome Sequencing Center for Infectious Disease"/>
            <person name="Wu L."/>
            <person name="Ma J."/>
        </authorList>
    </citation>
    <scope>NUCLEOTIDE SEQUENCE [LARGE SCALE GENOMIC DNA]</scope>
    <source>
        <strain evidence="2">CCUG 37865</strain>
    </source>
</reference>
<dbReference type="EMBL" id="JBHSDT010000008">
    <property type="protein sequence ID" value="MFC4403912.1"/>
    <property type="molecule type" value="Genomic_DNA"/>
</dbReference>
<dbReference type="InterPro" id="IPR043148">
    <property type="entry name" value="TagF_C"/>
</dbReference>
<evidence type="ECO:0000313" key="2">
    <source>
        <dbReference type="Proteomes" id="UP001595882"/>
    </source>
</evidence>
<accession>A0ABV8WWE3</accession>
<sequence length="476" mass="55958">MNTYTNNYWSIFMEYLKDFDSLNYKGYSLSYLIHFPSLIRNHKELWINLAEKQYTKNLKRQVGAKEVQQDFNQYVQSLKPKSRRKKAKQGKIVFVADRLLRFPKETFTKYFSEKQTMLLITSNKDDKSQLERDNAKYYERMGIPFQYLSSYRHDIRAPRTQLMIQLNHLFKKYKKHDIYQEEMFQNMFRVKIDATIHLIEMVEHMIASVPVSCFVISSPNHYGRVVAFVAAKNGIPTVCMQHGIIGNELGYIPKVATVDALYGQIDVNWYQQRGANRDSLAIIGHPRFDQAFASAKYSKIKFASMLGIDTKKKTLLLIVRENRNLQKWKQMIDRISKELDVNLIIRDFENNQQHPLVKQYPAIHSTRALELYDILPHVDAVVSYTSTVALEAMLVGKPCFIMHSRIPGYSGYYDSFSPFIQKDPNNLARLIIRYFNEEKQRRFAEEKRKQFLAYAYPNAVPSGKRLKDLIERLTKQ</sequence>